<dbReference type="SMART" id="SM00958">
    <property type="entry name" value="SecA_PP_bind"/>
    <property type="match status" value="1"/>
</dbReference>
<dbReference type="EMBL" id="BART01034041">
    <property type="protein sequence ID" value="GAH13830.1"/>
    <property type="molecule type" value="Genomic_DNA"/>
</dbReference>
<dbReference type="InterPro" id="IPR011115">
    <property type="entry name" value="SecA_DEAD"/>
</dbReference>
<evidence type="ECO:0000313" key="2">
    <source>
        <dbReference type="EMBL" id="GAH13830.1"/>
    </source>
</evidence>
<dbReference type="InterPro" id="IPR011130">
    <property type="entry name" value="SecA_preprotein_X-link_dom"/>
</dbReference>
<feature type="non-terminal residue" evidence="2">
    <location>
        <position position="185"/>
    </location>
</feature>
<dbReference type="InterPro" id="IPR014018">
    <property type="entry name" value="SecA_motor_DEAD"/>
</dbReference>
<evidence type="ECO:0000259" key="1">
    <source>
        <dbReference type="PROSITE" id="PS51196"/>
    </source>
</evidence>
<protein>
    <recommendedName>
        <fullName evidence="1">SecA family profile domain-containing protein</fullName>
    </recommendedName>
</protein>
<dbReference type="GO" id="GO:0031522">
    <property type="term" value="C:cell envelope Sec protein transport complex"/>
    <property type="evidence" value="ECO:0007669"/>
    <property type="project" value="TreeGrafter"/>
</dbReference>
<organism evidence="2">
    <name type="scientific">marine sediment metagenome</name>
    <dbReference type="NCBI Taxonomy" id="412755"/>
    <lineage>
        <taxon>unclassified sequences</taxon>
        <taxon>metagenomes</taxon>
        <taxon>ecological metagenomes</taxon>
    </lineage>
</organism>
<dbReference type="PANTHER" id="PTHR30612">
    <property type="entry name" value="SECA INNER MEMBRANE COMPONENT OF SEC PROTEIN SECRETION SYSTEM"/>
    <property type="match status" value="1"/>
</dbReference>
<dbReference type="GO" id="GO:0006886">
    <property type="term" value="P:intracellular protein transport"/>
    <property type="evidence" value="ECO:0007669"/>
    <property type="project" value="InterPro"/>
</dbReference>
<dbReference type="PANTHER" id="PTHR30612:SF0">
    <property type="entry name" value="CHLOROPLAST PROTEIN-TRANSPORTING ATPASE"/>
    <property type="match status" value="1"/>
</dbReference>
<comment type="caution">
    <text evidence="2">The sequence shown here is derived from an EMBL/GenBank/DDBJ whole genome shotgun (WGS) entry which is preliminary data.</text>
</comment>
<dbReference type="Pfam" id="PF07517">
    <property type="entry name" value="SecA_DEAD"/>
    <property type="match status" value="1"/>
</dbReference>
<dbReference type="GO" id="GO:0005829">
    <property type="term" value="C:cytosol"/>
    <property type="evidence" value="ECO:0007669"/>
    <property type="project" value="TreeGrafter"/>
</dbReference>
<dbReference type="SMART" id="SM00957">
    <property type="entry name" value="SecA_DEAD"/>
    <property type="match status" value="1"/>
</dbReference>
<sequence>MPDPNATTLMGEARSGESKLLQRPYWFALVDEADNVLIDEARTPLIISSPDGEMGEREQRKAALFQFACELASDMVPDLHYEYDTQKRSAELLGVGRSAVRASKRPRLVDSVSMLELYDSVELALRAKIAFIRDRHYVVRDKQDEPGQEIVIIDEFTGRIAEGRSWRDGLHQAVEAKEGLEIKTE</sequence>
<dbReference type="InterPro" id="IPR000185">
    <property type="entry name" value="SecA"/>
</dbReference>
<reference evidence="2" key="1">
    <citation type="journal article" date="2014" name="Front. Microbiol.">
        <title>High frequency of phylogenetically diverse reductive dehalogenase-homologous genes in deep subseafloor sedimentary metagenomes.</title>
        <authorList>
            <person name="Kawai M."/>
            <person name="Futagami T."/>
            <person name="Toyoda A."/>
            <person name="Takaki Y."/>
            <person name="Nishi S."/>
            <person name="Hori S."/>
            <person name="Arai W."/>
            <person name="Tsubouchi T."/>
            <person name="Morono Y."/>
            <person name="Uchiyama I."/>
            <person name="Ito T."/>
            <person name="Fujiyama A."/>
            <person name="Inagaki F."/>
            <person name="Takami H."/>
        </authorList>
    </citation>
    <scope>NUCLEOTIDE SEQUENCE</scope>
    <source>
        <strain evidence="2">Expedition CK06-06</strain>
    </source>
</reference>
<dbReference type="SUPFAM" id="SSF81767">
    <property type="entry name" value="Pre-protein crosslinking domain of SecA"/>
    <property type="match status" value="1"/>
</dbReference>
<dbReference type="Gene3D" id="3.90.1440.10">
    <property type="entry name" value="SecA, preprotein cross-linking domain"/>
    <property type="match status" value="1"/>
</dbReference>
<accession>X1E067</accession>
<dbReference type="GO" id="GO:0017038">
    <property type="term" value="P:protein import"/>
    <property type="evidence" value="ECO:0007669"/>
    <property type="project" value="InterPro"/>
</dbReference>
<dbReference type="Pfam" id="PF01043">
    <property type="entry name" value="SecA_PP_bind"/>
    <property type="match status" value="1"/>
</dbReference>
<dbReference type="GO" id="GO:0005886">
    <property type="term" value="C:plasma membrane"/>
    <property type="evidence" value="ECO:0007669"/>
    <property type="project" value="TreeGrafter"/>
</dbReference>
<dbReference type="InterPro" id="IPR036670">
    <property type="entry name" value="SecA_X-link_sf"/>
</dbReference>
<name>X1E067_9ZZZZ</name>
<dbReference type="PROSITE" id="PS51196">
    <property type="entry name" value="SECA_MOTOR_DEAD"/>
    <property type="match status" value="1"/>
</dbReference>
<dbReference type="GO" id="GO:0043952">
    <property type="term" value="P:protein transport by the Sec complex"/>
    <property type="evidence" value="ECO:0007669"/>
    <property type="project" value="TreeGrafter"/>
</dbReference>
<dbReference type="GO" id="GO:0006605">
    <property type="term" value="P:protein targeting"/>
    <property type="evidence" value="ECO:0007669"/>
    <property type="project" value="InterPro"/>
</dbReference>
<dbReference type="AlphaFoldDB" id="X1E067"/>
<feature type="domain" description="SecA family profile" evidence="1">
    <location>
        <begin position="1"/>
        <end position="185"/>
    </location>
</feature>
<dbReference type="GO" id="GO:0005524">
    <property type="term" value="F:ATP binding"/>
    <property type="evidence" value="ECO:0007669"/>
    <property type="project" value="InterPro"/>
</dbReference>
<proteinExistence type="predicted"/>
<gene>
    <name evidence="2" type="ORF">S01H4_58300</name>
</gene>